<dbReference type="AlphaFoldDB" id="A0A366M6G9"/>
<dbReference type="EMBL" id="QMEY01000001">
    <property type="protein sequence ID" value="RBQ21647.1"/>
    <property type="molecule type" value="Genomic_DNA"/>
</dbReference>
<dbReference type="Proteomes" id="UP000253303">
    <property type="component" value="Unassembled WGS sequence"/>
</dbReference>
<feature type="region of interest" description="Disordered" evidence="1">
    <location>
        <begin position="40"/>
        <end position="73"/>
    </location>
</feature>
<name>A0A366M6G9_9ACTN</name>
<reference evidence="2 3" key="1">
    <citation type="submission" date="2018-06" db="EMBL/GenBank/DDBJ databases">
        <title>Sphaerisporangium craniellae sp. nov., isolated from a marine sponge in the South China Sea.</title>
        <authorList>
            <person name="Li L."/>
        </authorList>
    </citation>
    <scope>NUCLEOTIDE SEQUENCE [LARGE SCALE GENOMIC DNA]</scope>
    <source>
        <strain evidence="2 3">LHW63015</strain>
    </source>
</reference>
<protein>
    <submittedName>
        <fullName evidence="2">Uncharacterized protein</fullName>
    </submittedName>
</protein>
<evidence type="ECO:0000313" key="2">
    <source>
        <dbReference type="EMBL" id="RBQ21647.1"/>
    </source>
</evidence>
<keyword evidence="3" id="KW-1185">Reference proteome</keyword>
<proteinExistence type="predicted"/>
<comment type="caution">
    <text evidence="2">The sequence shown here is derived from an EMBL/GenBank/DDBJ whole genome shotgun (WGS) entry which is preliminary data.</text>
</comment>
<evidence type="ECO:0000313" key="3">
    <source>
        <dbReference type="Proteomes" id="UP000253303"/>
    </source>
</evidence>
<gene>
    <name evidence="2" type="ORF">DP939_02745</name>
</gene>
<sequence>MLLTALAVIFISEARHTNLRRRADRLHRTAVTLVRRCATGHQGDPSDFNGVPHSVLNEAFATEETPPNKETPQ</sequence>
<organism evidence="2 3">
    <name type="scientific">Spongiactinospora rosea</name>
    <dbReference type="NCBI Taxonomy" id="2248750"/>
    <lineage>
        <taxon>Bacteria</taxon>
        <taxon>Bacillati</taxon>
        <taxon>Actinomycetota</taxon>
        <taxon>Actinomycetes</taxon>
        <taxon>Streptosporangiales</taxon>
        <taxon>Streptosporangiaceae</taxon>
        <taxon>Spongiactinospora</taxon>
    </lineage>
</organism>
<evidence type="ECO:0000256" key="1">
    <source>
        <dbReference type="SAM" id="MobiDB-lite"/>
    </source>
</evidence>
<accession>A0A366M6G9</accession>